<dbReference type="CDD" id="cd02857">
    <property type="entry name" value="E_set_CDase_PDE_N"/>
    <property type="match status" value="1"/>
</dbReference>
<dbReference type="SUPFAM" id="SSF51011">
    <property type="entry name" value="Glycosyl hydrolase domain"/>
    <property type="match status" value="1"/>
</dbReference>
<dbReference type="InterPro" id="IPR004185">
    <property type="entry name" value="Glyco_hydro_13_lg-like_dom"/>
</dbReference>
<dbReference type="Gene3D" id="3.90.400.10">
    <property type="entry name" value="Oligo-1,6-glucosidase, Domain 2"/>
    <property type="match status" value="1"/>
</dbReference>
<evidence type="ECO:0000256" key="1">
    <source>
        <dbReference type="ARBA" id="ARBA00008061"/>
    </source>
</evidence>
<feature type="domain" description="Glycosyl hydrolase family 13 catalytic" evidence="4">
    <location>
        <begin position="141"/>
        <end position="499"/>
    </location>
</feature>
<dbReference type="InterPro" id="IPR032091">
    <property type="entry name" value="Malt_amylase-like_C"/>
</dbReference>
<reference evidence="6" key="1">
    <citation type="journal article" date="2019" name="Int. J. Syst. Evol. Microbiol.">
        <title>The Global Catalogue of Microorganisms (GCM) 10K type strain sequencing project: providing services to taxonomists for standard genome sequencing and annotation.</title>
        <authorList>
            <consortium name="The Broad Institute Genomics Platform"/>
            <consortium name="The Broad Institute Genome Sequencing Center for Infectious Disease"/>
            <person name="Wu L."/>
            <person name="Ma J."/>
        </authorList>
    </citation>
    <scope>NUCLEOTIDE SEQUENCE [LARGE SCALE GENOMIC DNA]</scope>
    <source>
        <strain evidence="6">JCM 15395</strain>
    </source>
</reference>
<evidence type="ECO:0000313" key="6">
    <source>
        <dbReference type="Proteomes" id="UP001500866"/>
    </source>
</evidence>
<evidence type="ECO:0000313" key="5">
    <source>
        <dbReference type="EMBL" id="GAA0609761.1"/>
    </source>
</evidence>
<gene>
    <name evidence="5" type="ORF">GCM10009001_28890</name>
</gene>
<dbReference type="InterPro" id="IPR017853">
    <property type="entry name" value="GH"/>
</dbReference>
<dbReference type="InterPro" id="IPR045857">
    <property type="entry name" value="O16G_dom_2"/>
</dbReference>
<evidence type="ECO:0000256" key="3">
    <source>
        <dbReference type="ARBA" id="ARBA00023295"/>
    </source>
</evidence>
<dbReference type="InterPro" id="IPR013780">
    <property type="entry name" value="Glyco_hydro_b"/>
</dbReference>
<organism evidence="5 6">
    <name type="scientific">Virgibacillus siamensis</name>
    <dbReference type="NCBI Taxonomy" id="480071"/>
    <lineage>
        <taxon>Bacteria</taxon>
        <taxon>Bacillati</taxon>
        <taxon>Bacillota</taxon>
        <taxon>Bacilli</taxon>
        <taxon>Bacillales</taxon>
        <taxon>Bacillaceae</taxon>
        <taxon>Virgibacillus</taxon>
    </lineage>
</organism>
<dbReference type="Gene3D" id="2.60.40.10">
    <property type="entry name" value="Immunoglobulins"/>
    <property type="match status" value="1"/>
</dbReference>
<dbReference type="Gene3D" id="3.20.20.80">
    <property type="entry name" value="Glycosidases"/>
    <property type="match status" value="1"/>
</dbReference>
<dbReference type="PANTHER" id="PTHR10357">
    <property type="entry name" value="ALPHA-AMYLASE FAMILY MEMBER"/>
    <property type="match status" value="1"/>
</dbReference>
<dbReference type="InterPro" id="IPR013783">
    <property type="entry name" value="Ig-like_fold"/>
</dbReference>
<proteinExistence type="inferred from homology"/>
<dbReference type="Gene3D" id="2.60.40.1180">
    <property type="entry name" value="Golgi alpha-mannosidase II"/>
    <property type="match status" value="1"/>
</dbReference>
<evidence type="ECO:0000256" key="2">
    <source>
        <dbReference type="ARBA" id="ARBA00022801"/>
    </source>
</evidence>
<accession>A0ABP3RLQ4</accession>
<dbReference type="InterPro" id="IPR006047">
    <property type="entry name" value="GH13_cat_dom"/>
</dbReference>
<dbReference type="EMBL" id="BAAADS010000021">
    <property type="protein sequence ID" value="GAA0609761.1"/>
    <property type="molecule type" value="Genomic_DNA"/>
</dbReference>
<protein>
    <submittedName>
        <fullName evidence="5">Alpha-glycosidase</fullName>
    </submittedName>
</protein>
<sequence length="587" mass="69241">MLKEAIYHRPKNNYAYAYNKELLHIRIRTKKGDLEKVRLIYGDPFDYKGSKPDLHELPMTVTYQDDLFDYWFVECQPINRRMHYMFALQENKTEPIVYFTEKEFYDYLPYDNPTFFFKFPFLNPIDVFQAPTWVKETVWYQIFPERFANGDKNLDPAEALPWASTEPSPENYFGGDIPGIIQHFDYLSELGITGIYLTPIFKAHSNHKYDTIDYFEMDPQFGDKETFKTFVEKCHERGIKVMLDAVFNHSGFYFAPFQDVLEKGERSDYKNWFHVREFPLQLNPKPNFDTFAFTANMPKLNTENPKVKNYLLDVAKYWIEEFDIDGWRLDVANEIDHQFWREFRQTVKAIKPDVYILGEIWHDSMPWLAGDQFDAVMNYPFTEAALDFFARNTINAEQFSHQIDRVLASYPENVNEIAFNLLGSHDTPRVLTQCRGDKRKAKLLYLFQLSFIGTPCIYYGDEIGMTGGQDPGCRKCMEWDEQNQDHNLLSLFKKIIQLRKNEPALGPNGTIRFLHTDNAKNHIIYERTSEDSVIIFIINNSEQKQEISLPKQYIEQDMMDLLTEKSADKSSEATVEPFGFRVLRMEK</sequence>
<dbReference type="Pfam" id="PF02903">
    <property type="entry name" value="Alpha-amylase_N"/>
    <property type="match status" value="1"/>
</dbReference>
<keyword evidence="2" id="KW-0378">Hydrolase</keyword>
<dbReference type="Pfam" id="PF00128">
    <property type="entry name" value="Alpha-amylase"/>
    <property type="match status" value="1"/>
</dbReference>
<dbReference type="Proteomes" id="UP001500866">
    <property type="component" value="Unassembled WGS sequence"/>
</dbReference>
<comment type="caution">
    <text evidence="5">The sequence shown here is derived from an EMBL/GenBank/DDBJ whole genome shotgun (WGS) entry which is preliminary data.</text>
</comment>
<dbReference type="RefSeq" id="WP_343814614.1">
    <property type="nucleotide sequence ID" value="NZ_BAAADS010000021.1"/>
</dbReference>
<keyword evidence="3" id="KW-0326">Glycosidase</keyword>
<keyword evidence="6" id="KW-1185">Reference proteome</keyword>
<dbReference type="Pfam" id="PF16657">
    <property type="entry name" value="Malt_amylase_C"/>
    <property type="match status" value="1"/>
</dbReference>
<dbReference type="SUPFAM" id="SSF51445">
    <property type="entry name" value="(Trans)glycosidases"/>
    <property type="match status" value="1"/>
</dbReference>
<evidence type="ECO:0000259" key="4">
    <source>
        <dbReference type="SMART" id="SM00642"/>
    </source>
</evidence>
<dbReference type="PANTHER" id="PTHR10357:SF210">
    <property type="entry name" value="MALTODEXTRIN GLUCOSIDASE"/>
    <property type="match status" value="1"/>
</dbReference>
<dbReference type="CDD" id="cd11338">
    <property type="entry name" value="AmyAc_CMD"/>
    <property type="match status" value="1"/>
</dbReference>
<comment type="similarity">
    <text evidence="1">Belongs to the glycosyl hydrolase 13 family.</text>
</comment>
<name>A0ABP3RLQ4_9BACI</name>
<dbReference type="SMART" id="SM00642">
    <property type="entry name" value="Aamy"/>
    <property type="match status" value="1"/>
</dbReference>